<comment type="caution">
    <text evidence="8">The sequence shown here is derived from an EMBL/GenBank/DDBJ whole genome shotgun (WGS) entry which is preliminary data.</text>
</comment>
<dbReference type="PROSITE" id="PS00107">
    <property type="entry name" value="PROTEIN_KINASE_ATP"/>
    <property type="match status" value="1"/>
</dbReference>
<dbReference type="Pfam" id="PF00069">
    <property type="entry name" value="Pkinase"/>
    <property type="match status" value="1"/>
</dbReference>
<feature type="binding site" evidence="5">
    <location>
        <position position="121"/>
    </location>
    <ligand>
        <name>ATP</name>
        <dbReference type="ChEBI" id="CHEBI:30616"/>
    </ligand>
</feature>
<keyword evidence="2" id="KW-0723">Serine/threonine-protein kinase</keyword>
<dbReference type="EC" id="2.7.11.1" evidence="1"/>
<dbReference type="SMART" id="SM00220">
    <property type="entry name" value="S_TKc"/>
    <property type="match status" value="1"/>
</dbReference>
<evidence type="ECO:0000259" key="7">
    <source>
        <dbReference type="PROSITE" id="PS50011"/>
    </source>
</evidence>
<dbReference type="OMA" id="DERYAFM"/>
<keyword evidence="2" id="KW-0418">Kinase</keyword>
<evidence type="ECO:0000256" key="2">
    <source>
        <dbReference type="ARBA" id="ARBA00022527"/>
    </source>
</evidence>
<accession>D3AYR5</accession>
<name>D3AYR5_HETP5</name>
<dbReference type="RefSeq" id="XP_020438198.1">
    <property type="nucleotide sequence ID" value="XM_020572340.1"/>
</dbReference>
<feature type="compositionally biased region" description="Basic and acidic residues" evidence="6">
    <location>
        <begin position="554"/>
        <end position="584"/>
    </location>
</feature>
<reference evidence="8 9" key="1">
    <citation type="journal article" date="2011" name="Genome Res.">
        <title>Phylogeny-wide analysis of social amoeba genomes highlights ancient origins for complex intercellular communication.</title>
        <authorList>
            <person name="Heidel A.J."/>
            <person name="Lawal H.M."/>
            <person name="Felder M."/>
            <person name="Schilde C."/>
            <person name="Helps N.R."/>
            <person name="Tunggal B."/>
            <person name="Rivero F."/>
            <person name="John U."/>
            <person name="Schleicher M."/>
            <person name="Eichinger L."/>
            <person name="Platzer M."/>
            <person name="Noegel A.A."/>
            <person name="Schaap P."/>
            <person name="Gloeckner G."/>
        </authorList>
    </citation>
    <scope>NUCLEOTIDE SEQUENCE [LARGE SCALE GENOMIC DNA]</scope>
    <source>
        <strain evidence="9">ATCC 26659 / Pp 5 / PN500</strain>
    </source>
</reference>
<evidence type="ECO:0000256" key="5">
    <source>
        <dbReference type="PROSITE-ProRule" id="PRU10141"/>
    </source>
</evidence>
<evidence type="ECO:0000256" key="6">
    <source>
        <dbReference type="SAM" id="MobiDB-lite"/>
    </source>
</evidence>
<feature type="compositionally biased region" description="Polar residues" evidence="6">
    <location>
        <begin position="603"/>
        <end position="621"/>
    </location>
</feature>
<evidence type="ECO:0000256" key="1">
    <source>
        <dbReference type="ARBA" id="ARBA00012513"/>
    </source>
</evidence>
<dbReference type="GO" id="GO:0004674">
    <property type="term" value="F:protein serine/threonine kinase activity"/>
    <property type="evidence" value="ECO:0007669"/>
    <property type="project" value="UniProtKB-KW"/>
</dbReference>
<dbReference type="PRINTS" id="PR00109">
    <property type="entry name" value="TYRKINASE"/>
</dbReference>
<dbReference type="PANTHER" id="PTHR48012">
    <property type="entry name" value="STERILE20-LIKE KINASE, ISOFORM B-RELATED"/>
    <property type="match status" value="1"/>
</dbReference>
<keyword evidence="9" id="KW-1185">Reference proteome</keyword>
<dbReference type="PROSITE" id="PS50011">
    <property type="entry name" value="PROTEIN_KINASE_DOM"/>
    <property type="match status" value="1"/>
</dbReference>
<dbReference type="InParanoid" id="D3AYR5"/>
<feature type="compositionally biased region" description="Polar residues" evidence="6">
    <location>
        <begin position="416"/>
        <end position="431"/>
    </location>
</feature>
<dbReference type="InterPro" id="IPR000719">
    <property type="entry name" value="Prot_kinase_dom"/>
</dbReference>
<feature type="region of interest" description="Disordered" evidence="6">
    <location>
        <begin position="39"/>
        <end position="58"/>
    </location>
</feature>
<dbReference type="InterPro" id="IPR011009">
    <property type="entry name" value="Kinase-like_dom_sf"/>
</dbReference>
<feature type="compositionally biased region" description="Low complexity" evidence="6">
    <location>
        <begin position="372"/>
        <end position="393"/>
    </location>
</feature>
<keyword evidence="2" id="KW-0808">Transferase</keyword>
<evidence type="ECO:0000313" key="9">
    <source>
        <dbReference type="Proteomes" id="UP000001396"/>
    </source>
</evidence>
<feature type="region of interest" description="Disordered" evidence="6">
    <location>
        <begin position="554"/>
        <end position="627"/>
    </location>
</feature>
<dbReference type="InterPro" id="IPR050629">
    <property type="entry name" value="STE20/SPS1-PAK"/>
</dbReference>
<dbReference type="EMBL" id="ADBJ01000004">
    <property type="protein sequence ID" value="EFA86092.1"/>
    <property type="molecule type" value="Genomic_DNA"/>
</dbReference>
<dbReference type="Proteomes" id="UP000001396">
    <property type="component" value="Unassembled WGS sequence"/>
</dbReference>
<evidence type="ECO:0000313" key="8">
    <source>
        <dbReference type="EMBL" id="EFA86092.1"/>
    </source>
</evidence>
<dbReference type="SUPFAM" id="SSF56112">
    <property type="entry name" value="Protein kinase-like (PK-like)"/>
    <property type="match status" value="1"/>
</dbReference>
<dbReference type="GO" id="GO:0005737">
    <property type="term" value="C:cytoplasm"/>
    <property type="evidence" value="ECO:0007669"/>
    <property type="project" value="TreeGrafter"/>
</dbReference>
<feature type="region of interest" description="Disordered" evidence="6">
    <location>
        <begin position="371"/>
        <end position="435"/>
    </location>
</feature>
<dbReference type="InterPro" id="IPR017441">
    <property type="entry name" value="Protein_kinase_ATP_BS"/>
</dbReference>
<dbReference type="AlphaFoldDB" id="D3AYR5"/>
<evidence type="ECO:0000256" key="4">
    <source>
        <dbReference type="ARBA" id="ARBA00022840"/>
    </source>
</evidence>
<feature type="domain" description="Protein kinase" evidence="7">
    <location>
        <begin position="92"/>
        <end position="343"/>
    </location>
</feature>
<evidence type="ECO:0000256" key="3">
    <source>
        <dbReference type="ARBA" id="ARBA00022741"/>
    </source>
</evidence>
<dbReference type="GeneID" id="31356859"/>
<dbReference type="InterPro" id="IPR008271">
    <property type="entry name" value="Ser/Thr_kinase_AS"/>
</dbReference>
<protein>
    <recommendedName>
        <fullName evidence="1">non-specific serine/threonine protein kinase</fullName>
        <ecNumber evidence="1">2.7.11.1</ecNumber>
    </recommendedName>
</protein>
<dbReference type="STRING" id="670386.D3AYR5"/>
<dbReference type="Gene3D" id="1.10.510.10">
    <property type="entry name" value="Transferase(Phosphotransferase) domain 1"/>
    <property type="match status" value="1"/>
</dbReference>
<dbReference type="InterPro" id="IPR001245">
    <property type="entry name" value="Ser-Thr/Tyr_kinase_cat_dom"/>
</dbReference>
<dbReference type="PROSITE" id="PS00108">
    <property type="entry name" value="PROTEIN_KINASE_ST"/>
    <property type="match status" value="1"/>
</dbReference>
<dbReference type="CDD" id="cd06627">
    <property type="entry name" value="STKc_Cdc7_like"/>
    <property type="match status" value="1"/>
</dbReference>
<gene>
    <name evidence="8" type="ORF">PPL_01329</name>
</gene>
<proteinExistence type="predicted"/>
<organism evidence="8 9">
    <name type="scientific">Heterostelium pallidum (strain ATCC 26659 / Pp 5 / PN500)</name>
    <name type="common">Cellular slime mold</name>
    <name type="synonym">Polysphondylium pallidum</name>
    <dbReference type="NCBI Taxonomy" id="670386"/>
    <lineage>
        <taxon>Eukaryota</taxon>
        <taxon>Amoebozoa</taxon>
        <taxon>Evosea</taxon>
        <taxon>Eumycetozoa</taxon>
        <taxon>Dictyostelia</taxon>
        <taxon>Acytosteliales</taxon>
        <taxon>Acytosteliaceae</taxon>
        <taxon>Heterostelium</taxon>
    </lineage>
</organism>
<feature type="region of interest" description="Disordered" evidence="6">
    <location>
        <begin position="1"/>
        <end position="24"/>
    </location>
</feature>
<dbReference type="GO" id="GO:0005524">
    <property type="term" value="F:ATP binding"/>
    <property type="evidence" value="ECO:0007669"/>
    <property type="project" value="UniProtKB-UniRule"/>
</dbReference>
<keyword evidence="4 5" id="KW-0067">ATP-binding</keyword>
<sequence>MNPNSKIRRSGGSDRSSCDGVIDKTDLDQMTIDDNIASGDEEHANHHNNNQHYENGIYMPAASNLPPLNFSSESRNKKASMTSSLKNMIGPYVIGEMIGKGGFATVFKGLNSISGDFVAIKRFDKSKISKEQLTSVMVELDFLKKFEHDNIVSVLGKDENDTYIYLILEYMENGSLSSIMNQFGTFPESLVSNYIEHVLNGLIYLHSENIIHRDIKAANILINKVGDAKLADFNVAAQLGESDKRYSVVGTPYWMAPEVIDISGHCQVSDIWSVGCTIIELLTGSPPYYNHNPMAAMFRIVQDVKPPYPKNITTELNEFLDRCFVKSVEERASAKELINHRWIAKYKSNRASVNPRASNVMDHISKTISAFNSKSGDASGSSNNNSPMSSSPNVHHSYLENVNEHHFTSDDDEKSNTIAIRPSSTNSSLTQDSEELRKLTMENNLLKQRIKELEKESNKEKDRADEYERKYKEILLSSMHYMYIIDSSMNIGQNGSVNLQNISQEVSQLRNAMRDQIESEYYQAYPNYNLVPRFIERRMTRDTLINLPKKSIETQKKEKKKAEKKEKEKLEKEKKEKERLEKISHEKKKSGSTFNISPEFKPENTSTPNLLSLHRNTSSGGDKTAHKRIPSKNQLINQELSHVLSQQNFKLNNINSVHK</sequence>
<keyword evidence="3 5" id="KW-0547">Nucleotide-binding</keyword>
<dbReference type="PANTHER" id="PTHR48012:SF26">
    <property type="entry name" value="SERINE_THREONINE-PROTEIN KINASE DDB_G0283821-RELATED"/>
    <property type="match status" value="1"/>
</dbReference>